<organism evidence="2 3">
    <name type="scientific">Stenomitos frigidus AS-A4</name>
    <dbReference type="NCBI Taxonomy" id="2933935"/>
    <lineage>
        <taxon>Bacteria</taxon>
        <taxon>Bacillati</taxon>
        <taxon>Cyanobacteriota</taxon>
        <taxon>Cyanophyceae</taxon>
        <taxon>Leptolyngbyales</taxon>
        <taxon>Leptolyngbyaceae</taxon>
        <taxon>Stenomitos</taxon>
    </lineage>
</organism>
<accession>A0ABV0KQE6</accession>
<feature type="transmembrane region" description="Helical" evidence="1">
    <location>
        <begin position="140"/>
        <end position="160"/>
    </location>
</feature>
<evidence type="ECO:0000313" key="3">
    <source>
        <dbReference type="Proteomes" id="UP001476950"/>
    </source>
</evidence>
<sequence>MKNVKWSKLWDSLHSSYWFLPTVMAVAAIGLAFAMLAIDRASQGSMKQLSWIYTGGPDGARALLSAVASSMITVAATAFSITIIALQLAASNFGPRLLRNFMQDTGNQLVLGTFIGTFIYCLLILRTIRGEDYALFVPQVAVTVGILLAITGVGVLIYFIHHASTIIQASHVIAGVSHDLDEAIKRLFPEKLGHSVSTKAGRLIEDIPANFDLDAYPVKALKTGYLQAIDNQELFKIACKHDLLLQLQSCPGQFIVQGSDLVLVYPDKHLFAKLTKRLNDAFIVGNERNEQQDVEFPINQLVEVALRAISPAVNDPFTAIRCIDRLGAGLSRLSQQEFPSPYRYDHQGTLRVIAEGVTFEALVDAAFNQIRRYAQSDAAVTIRLLEAIATIVSTTGNAKQRAVLRRHAEMIQRGSSEGLSEALDRQAIEQQYDKVMTKLAQQSQ</sequence>
<feature type="transmembrane region" description="Helical" evidence="1">
    <location>
        <begin position="109"/>
        <end position="128"/>
    </location>
</feature>
<dbReference type="RefSeq" id="WP_190449243.1">
    <property type="nucleotide sequence ID" value="NZ_JAMPLM010000034.1"/>
</dbReference>
<gene>
    <name evidence="2" type="ORF">NDI38_23820</name>
</gene>
<feature type="transmembrane region" description="Helical" evidence="1">
    <location>
        <begin position="59"/>
        <end position="89"/>
    </location>
</feature>
<dbReference type="EMBL" id="JAMPLM010000034">
    <property type="protein sequence ID" value="MEP1061461.1"/>
    <property type="molecule type" value="Genomic_DNA"/>
</dbReference>
<evidence type="ECO:0000313" key="2">
    <source>
        <dbReference type="EMBL" id="MEP1061461.1"/>
    </source>
</evidence>
<dbReference type="Pfam" id="PF10011">
    <property type="entry name" value="DUF2254"/>
    <property type="match status" value="1"/>
</dbReference>
<dbReference type="Proteomes" id="UP001476950">
    <property type="component" value="Unassembled WGS sequence"/>
</dbReference>
<keyword evidence="1" id="KW-1133">Transmembrane helix</keyword>
<evidence type="ECO:0000256" key="1">
    <source>
        <dbReference type="SAM" id="Phobius"/>
    </source>
</evidence>
<keyword evidence="3" id="KW-1185">Reference proteome</keyword>
<proteinExistence type="predicted"/>
<name>A0ABV0KQE6_9CYAN</name>
<protein>
    <submittedName>
        <fullName evidence="2">DUF2254 domain-containing protein</fullName>
    </submittedName>
</protein>
<keyword evidence="1" id="KW-0472">Membrane</keyword>
<keyword evidence="1" id="KW-0812">Transmembrane</keyword>
<comment type="caution">
    <text evidence="2">The sequence shown here is derived from an EMBL/GenBank/DDBJ whole genome shotgun (WGS) entry which is preliminary data.</text>
</comment>
<feature type="transmembrane region" description="Helical" evidence="1">
    <location>
        <begin position="16"/>
        <end position="38"/>
    </location>
</feature>
<dbReference type="InterPro" id="IPR018723">
    <property type="entry name" value="DUF2254_membrane"/>
</dbReference>
<reference evidence="2 3" key="1">
    <citation type="submission" date="2022-04" db="EMBL/GenBank/DDBJ databases">
        <title>Positive selection, recombination, and allopatry shape intraspecific diversity of widespread and dominant cyanobacteria.</title>
        <authorList>
            <person name="Wei J."/>
            <person name="Shu W."/>
            <person name="Hu C."/>
        </authorList>
    </citation>
    <scope>NUCLEOTIDE SEQUENCE [LARGE SCALE GENOMIC DNA]</scope>
    <source>
        <strain evidence="2 3">AS-A4</strain>
    </source>
</reference>